<feature type="compositionally biased region" description="Polar residues" evidence="1">
    <location>
        <begin position="1442"/>
        <end position="1453"/>
    </location>
</feature>
<name>A0A2R5LKG3_9ACAR</name>
<dbReference type="InterPro" id="IPR056589">
    <property type="entry name" value="WH_Egal-1"/>
</dbReference>
<proteinExistence type="predicted"/>
<reference evidence="3" key="1">
    <citation type="submission" date="2018-03" db="EMBL/GenBank/DDBJ databases">
        <title>The relapsing fever spirochete Borrelia turicatae persists in the highly oxidative environment of its soft-bodied tick vector.</title>
        <authorList>
            <person name="Bourret T.J."/>
            <person name="Boyle W.K."/>
            <person name="Valenzuela J.G."/>
            <person name="Oliveira F."/>
            <person name="Lopez J.E."/>
        </authorList>
    </citation>
    <scope>NUCLEOTIDE SEQUENCE</scope>
    <source>
        <strain evidence="3">Kansas strain/isolate</strain>
        <tissue evidence="3">Salivary glands</tissue>
    </source>
</reference>
<feature type="region of interest" description="Disordered" evidence="1">
    <location>
        <begin position="1424"/>
        <end position="1488"/>
    </location>
</feature>
<feature type="region of interest" description="Disordered" evidence="1">
    <location>
        <begin position="266"/>
        <end position="288"/>
    </location>
</feature>
<dbReference type="EMBL" id="GGLE01005876">
    <property type="protein sequence ID" value="MBY10002.1"/>
    <property type="molecule type" value="Transcribed_RNA"/>
</dbReference>
<evidence type="ECO:0000313" key="3">
    <source>
        <dbReference type="EMBL" id="MBY10002.1"/>
    </source>
</evidence>
<dbReference type="Pfam" id="PF23713">
    <property type="entry name" value="WHD_Egal"/>
    <property type="match status" value="1"/>
</dbReference>
<protein>
    <submittedName>
        <fullName evidence="3">Putative signal peptide protein</fullName>
    </submittedName>
</protein>
<accession>A0A2R5LKG3</accession>
<sequence length="1619" mass="180092">MTSIERSCVTYFSNAITTEKQTESSSVNINDLKIHLTSAPKDIRSYIHASHRGDLSQFLSRYPEVFQVESGNRVFLTTDIINMHGIDNLEKMSVEYFSEKLRSMKAYQSSPIPVMALKRYLNDAPSGIQSFFSRHYFAKDFKRFFYSHPDIFGVSNSGNVYLIQDNQIFDTDDTNIPGMFSDASGIIESEVCQDEKDAVNFYRRVLNSPGIELQACSIDSLFAQLCEAPSNVQRFLQKNYNEVNFLDFFNAHKEVFNISMNGQTSLNDYSRPQTPPSPSEFPPLTGEADDISSFSGREQYWDNSQRSTKAMEPEQEAILFFQSVVETYALEGEVAYVEKLRDHLANAPLIVFSYFHNEYPYREFEKFFLNHASHFTIDSLGVVELARPNKLHERNVSEPERVTTPPWRPSPPTGSRQSSVESEHEDVTLSSQSRNLQYEAQLEKFYLDVFQVAYNYNVRVISPGTLLAISACLNRRLSGYLADQYGKDMTQFFQCYPNRFRVSKNGNICLAVEKDCHSETLSKKAAPELTAEFFVSVLQLLQSHQVKAVSPEILWEFLLLGPPKVNSFFTKHYEKDSCKAFFLKLPRLFAISKNKNVYLAAGSSNACGTDTSDDDSLEFVRASGDPCEVAAIEFFIDRVRSLKLSCYPIPLVMLRESLTKASPRVRSHFEEMYPQEKFLDFFVKYKDFFFVMQPINVVWLTRMDSDDVIDEDTPSHCPLSNKSKIFRQVIGVVVADLLLKSPRPFSTILGHLYSMVTQHGQELGKYPGKSNTERLCSLLTSCFNMFKIVKDNVILSWPVKHASSLILCLEEALAGVCVQIARHDTVSFSKFYTELRMKAERMFQCFIPDTTAMLDFLERREEFYVLNADQFIVIAVEVPDEQADEVSSLVEKELKARTDGVNLQLLLSSIREERFQHSFTCGTIMNVILKCKDKFYIDDNRLFLKEGPGCIESSQQDVESSPEPEVETSTGTGWITNIEEDGGTVAAALGRDSQYAIVNFSKSAMRDIGSGSIDLLVGDQVDFVATRKGADSEWVMVQITRNVNEKQPAKEVEIVETDSAEKAGSLPSLSCESSNEEDDGSSTNGEDRIFYSSASDVDPSVEVKNEKSEKCLSRGSSKEAFVGNHIGAEKEHDEESDTPCLQAYQTGAKTSSQSGSSVCSEEKWCSPSDMSQMATMLSLINTDEDETPYDRRIMNSMSSRGLERIKALLGNPPDNGSHASMTAAGDAEQPGEEKSNQVLVEADGEMDENSCIPNEDVKAVPSEDNSASDDKDDSCEAFEQEMEEWDGAGIWDVEPFVEAMEAQHMSILKDAVPPGSVDVSEDARPAEEDWEAEINDVTVSVAEAHDHGHDKLSMEGDTENVPKEEDAHSREGDAEASISDSNETLKSEFSREGSPVSRPSLAEELDLHTLGSLKNGSVSCSEIEYKHHSGSESPPTPHSGKDTQISCNGNESPASDLPEMDLTHSDVPVLPEEDDANPEISLDGGSGDSCAEISTNKHIIVEHESPLAPAAKNQPLTNGHGVDKTVPLFARVVEVDSSTLVLKISAKTLDEKVLWQCLHVGDQVAVQTLQDPTLNIPAAVLNTSAEISSVGTEVQADTREASAQTLSTGAILAANLLIE</sequence>
<evidence type="ECO:0000259" key="2">
    <source>
        <dbReference type="Pfam" id="PF23713"/>
    </source>
</evidence>
<feature type="region of interest" description="Disordered" evidence="1">
    <location>
        <begin position="394"/>
        <end position="428"/>
    </location>
</feature>
<evidence type="ECO:0000256" key="1">
    <source>
        <dbReference type="SAM" id="MobiDB-lite"/>
    </source>
</evidence>
<feature type="region of interest" description="Disordered" evidence="1">
    <location>
        <begin position="1209"/>
        <end position="1275"/>
    </location>
</feature>
<organism evidence="3">
    <name type="scientific">Ornithodoros turicata</name>
    <dbReference type="NCBI Taxonomy" id="34597"/>
    <lineage>
        <taxon>Eukaryota</taxon>
        <taxon>Metazoa</taxon>
        <taxon>Ecdysozoa</taxon>
        <taxon>Arthropoda</taxon>
        <taxon>Chelicerata</taxon>
        <taxon>Arachnida</taxon>
        <taxon>Acari</taxon>
        <taxon>Parasitiformes</taxon>
        <taxon>Ixodida</taxon>
        <taxon>Ixodoidea</taxon>
        <taxon>Argasidae</taxon>
        <taxon>Ornithodorinae</taxon>
        <taxon>Ornithodoros</taxon>
    </lineage>
</organism>
<feature type="domain" description="Egal-1 winged helix" evidence="2">
    <location>
        <begin position="8"/>
        <end position="78"/>
    </location>
</feature>
<feature type="compositionally biased region" description="Basic and acidic residues" evidence="1">
    <location>
        <begin position="1343"/>
        <end position="1373"/>
    </location>
</feature>
<feature type="region of interest" description="Disordered" evidence="1">
    <location>
        <begin position="1310"/>
        <end position="1405"/>
    </location>
</feature>
<feature type="region of interest" description="Disordered" evidence="1">
    <location>
        <begin position="1056"/>
        <end position="1109"/>
    </location>
</feature>
<feature type="compositionally biased region" description="Acidic residues" evidence="1">
    <location>
        <begin position="1266"/>
        <end position="1275"/>
    </location>
</feature>